<keyword evidence="11" id="KW-0121">Carboxypeptidase</keyword>
<dbReference type="InterPro" id="IPR012338">
    <property type="entry name" value="Beta-lactam/transpept-like"/>
</dbReference>
<dbReference type="AlphaFoldDB" id="A0A0R1IXL2"/>
<evidence type="ECO:0000256" key="3">
    <source>
        <dbReference type="ARBA" id="ARBA00022801"/>
    </source>
</evidence>
<dbReference type="Proteomes" id="UP000050929">
    <property type="component" value="Unassembled WGS sequence"/>
</dbReference>
<reference evidence="11 12" key="1">
    <citation type="journal article" date="2015" name="Genome Announc.">
        <title>Expanding the biotechnology potential of lactobacilli through comparative genomics of 213 strains and associated genera.</title>
        <authorList>
            <person name="Sun Z."/>
            <person name="Harris H.M."/>
            <person name="McCann A."/>
            <person name="Guo C."/>
            <person name="Argimon S."/>
            <person name="Zhang W."/>
            <person name="Yang X."/>
            <person name="Jeffery I.B."/>
            <person name="Cooney J.C."/>
            <person name="Kagawa T.F."/>
            <person name="Liu W."/>
            <person name="Song Y."/>
            <person name="Salvetti E."/>
            <person name="Wrobel A."/>
            <person name="Rasinkangas P."/>
            <person name="Parkhill J."/>
            <person name="Rea M.C."/>
            <person name="O'Sullivan O."/>
            <person name="Ritari J."/>
            <person name="Douillard F.P."/>
            <person name="Paul Ross R."/>
            <person name="Yang R."/>
            <person name="Briner A.E."/>
            <person name="Felis G.E."/>
            <person name="de Vos W.M."/>
            <person name="Barrangou R."/>
            <person name="Klaenhammer T.R."/>
            <person name="Caufield P.W."/>
            <person name="Cui Y."/>
            <person name="Zhang H."/>
            <person name="O'Toole P.W."/>
        </authorList>
    </citation>
    <scope>NUCLEOTIDE SEQUENCE [LARGE SCALE GENOMIC DNA]</scope>
    <source>
        <strain evidence="11 12">DSM 20183</strain>
    </source>
</reference>
<keyword evidence="6" id="KW-0961">Cell wall biogenesis/degradation</keyword>
<evidence type="ECO:0000256" key="1">
    <source>
        <dbReference type="ARBA" id="ARBA00007164"/>
    </source>
</evidence>
<dbReference type="GO" id="GO:0009252">
    <property type="term" value="P:peptidoglycan biosynthetic process"/>
    <property type="evidence" value="ECO:0007669"/>
    <property type="project" value="UniProtKB-KW"/>
</dbReference>
<dbReference type="InterPro" id="IPR001967">
    <property type="entry name" value="Peptidase_S11_N"/>
</dbReference>
<keyword evidence="3" id="KW-0378">Hydrolase</keyword>
<dbReference type="GO" id="GO:0008360">
    <property type="term" value="P:regulation of cell shape"/>
    <property type="evidence" value="ECO:0007669"/>
    <property type="project" value="UniProtKB-KW"/>
</dbReference>
<evidence type="ECO:0000256" key="5">
    <source>
        <dbReference type="ARBA" id="ARBA00022984"/>
    </source>
</evidence>
<keyword evidence="12" id="KW-1185">Reference proteome</keyword>
<feature type="domain" description="Peptidase S11 D-alanyl-D-alanine carboxypeptidase A N-terminal" evidence="10">
    <location>
        <begin position="27"/>
        <end position="282"/>
    </location>
</feature>
<keyword evidence="2" id="KW-0732">Signal</keyword>
<feature type="active site" description="Proton acceptor" evidence="7">
    <location>
        <position position="67"/>
    </location>
</feature>
<dbReference type="EMBL" id="AZDG01000018">
    <property type="protein sequence ID" value="KRK64005.1"/>
    <property type="molecule type" value="Genomic_DNA"/>
</dbReference>
<dbReference type="STRING" id="1423811.FC72_GL000779"/>
<accession>A0A0R1IXL2</accession>
<dbReference type="GO" id="GO:0071555">
    <property type="term" value="P:cell wall organization"/>
    <property type="evidence" value="ECO:0007669"/>
    <property type="project" value="UniProtKB-KW"/>
</dbReference>
<evidence type="ECO:0000313" key="12">
    <source>
        <dbReference type="Proteomes" id="UP000050929"/>
    </source>
</evidence>
<organism evidence="11 12">
    <name type="scientific">Companilactobacillus tucceti DSM 20183</name>
    <dbReference type="NCBI Taxonomy" id="1423811"/>
    <lineage>
        <taxon>Bacteria</taxon>
        <taxon>Bacillati</taxon>
        <taxon>Bacillota</taxon>
        <taxon>Bacilli</taxon>
        <taxon>Lactobacillales</taxon>
        <taxon>Lactobacillaceae</taxon>
        <taxon>Companilactobacillus</taxon>
    </lineage>
</organism>
<evidence type="ECO:0000256" key="8">
    <source>
        <dbReference type="PIRSR" id="PIRSR618044-2"/>
    </source>
</evidence>
<dbReference type="Gene3D" id="3.40.710.10">
    <property type="entry name" value="DD-peptidase/beta-lactamase superfamily"/>
    <property type="match status" value="1"/>
</dbReference>
<proteinExistence type="inferred from homology"/>
<dbReference type="SUPFAM" id="SSF56601">
    <property type="entry name" value="beta-lactamase/transpeptidase-like"/>
    <property type="match status" value="1"/>
</dbReference>
<keyword evidence="5" id="KW-0573">Peptidoglycan synthesis</keyword>
<evidence type="ECO:0000313" key="11">
    <source>
        <dbReference type="EMBL" id="KRK64005.1"/>
    </source>
</evidence>
<gene>
    <name evidence="11" type="ORF">FC72_GL000779</name>
</gene>
<sequence>MNKFFKRFLIVLSVVILVLPVVNLKNVKAVEEPEIDASAVMAFDSNTGQIIYQKNAEKKVAIGSITKIITLYLVTEAIKDGKLKESDQLTPTPEQAEMTQSDELTNVRLDTDKAYTVKDLYNAAWIVSSNSAAMMLAQKVSGDQASFVKLMRKTLRSWGIKDAEINNASGLNNSDLKEGMYLGQNNAENKLSVNDIAIIVKHILNKYPEILKTTSKQSFIFPEGSETKTYTSLNLLLNGNRDYQEGYEFDGLKTGTTEQAGDSFVGTLPMGNSRIVTIVMDAGGDDSDLDKRFRATQNLAKYVKDNFVNKKVLTKNQKITVTNKKHKYINENDVYMWLPEDFNENSLSYNVSKTDLGFKTKENKKTVKLIATNSQNGYLPYPKEEVIIKKIKKVQKSLWHQITEFFENLF</sequence>
<feature type="active site" evidence="7">
    <location>
        <position position="128"/>
    </location>
</feature>
<name>A0A0R1IXL2_9LACO</name>
<keyword evidence="4" id="KW-0133">Cell shape</keyword>
<comment type="caution">
    <text evidence="11">The sequence shown here is derived from an EMBL/GenBank/DDBJ whole genome shotgun (WGS) entry which is preliminary data.</text>
</comment>
<evidence type="ECO:0000256" key="6">
    <source>
        <dbReference type="ARBA" id="ARBA00023316"/>
    </source>
</evidence>
<evidence type="ECO:0000259" key="10">
    <source>
        <dbReference type="Pfam" id="PF00768"/>
    </source>
</evidence>
<evidence type="ECO:0000256" key="4">
    <source>
        <dbReference type="ARBA" id="ARBA00022960"/>
    </source>
</evidence>
<dbReference type="RefSeq" id="WP_057766601.1">
    <property type="nucleotide sequence ID" value="NZ_AZDG01000018.1"/>
</dbReference>
<dbReference type="OrthoDB" id="9791132at2"/>
<dbReference type="GO" id="GO:0009002">
    <property type="term" value="F:serine-type D-Ala-D-Ala carboxypeptidase activity"/>
    <property type="evidence" value="ECO:0007669"/>
    <property type="project" value="InterPro"/>
</dbReference>
<dbReference type="PANTHER" id="PTHR21581">
    <property type="entry name" value="D-ALANYL-D-ALANINE CARBOXYPEPTIDASE"/>
    <property type="match status" value="1"/>
</dbReference>
<keyword evidence="11" id="KW-0645">Protease</keyword>
<dbReference type="PANTHER" id="PTHR21581:SF11">
    <property type="entry name" value="D-ALANYL-D-ALANINE CARBOXYPEPTIDASE DACA"/>
    <property type="match status" value="1"/>
</dbReference>
<evidence type="ECO:0000256" key="9">
    <source>
        <dbReference type="RuleBase" id="RU004016"/>
    </source>
</evidence>
<dbReference type="PATRIC" id="fig|1423811.3.peg.789"/>
<comment type="similarity">
    <text evidence="1 9">Belongs to the peptidase S11 family.</text>
</comment>
<evidence type="ECO:0000256" key="2">
    <source>
        <dbReference type="ARBA" id="ARBA00022729"/>
    </source>
</evidence>
<dbReference type="GO" id="GO:0006508">
    <property type="term" value="P:proteolysis"/>
    <property type="evidence" value="ECO:0007669"/>
    <property type="project" value="InterPro"/>
</dbReference>
<feature type="active site" description="Acyl-ester intermediate" evidence="7">
    <location>
        <position position="64"/>
    </location>
</feature>
<evidence type="ECO:0000256" key="7">
    <source>
        <dbReference type="PIRSR" id="PIRSR618044-1"/>
    </source>
</evidence>
<protein>
    <submittedName>
        <fullName evidence="11">D-alanyl-D-alanine carboxypeptidase</fullName>
    </submittedName>
</protein>
<dbReference type="PRINTS" id="PR00725">
    <property type="entry name" value="DADACBPTASE1"/>
</dbReference>
<feature type="binding site" evidence="8">
    <location>
        <position position="253"/>
    </location>
    <ligand>
        <name>substrate</name>
    </ligand>
</feature>
<dbReference type="Pfam" id="PF00768">
    <property type="entry name" value="Peptidase_S11"/>
    <property type="match status" value="1"/>
</dbReference>
<dbReference type="InterPro" id="IPR018044">
    <property type="entry name" value="Peptidase_S11"/>
</dbReference>